<evidence type="ECO:0008006" key="4">
    <source>
        <dbReference type="Google" id="ProtNLM"/>
    </source>
</evidence>
<protein>
    <recommendedName>
        <fullName evidence="4">Peptidase A2 domain-containing protein</fullName>
    </recommendedName>
</protein>
<evidence type="ECO:0000313" key="2">
    <source>
        <dbReference type="EMBL" id="RIX27126.1"/>
    </source>
</evidence>
<accession>A0A418PYH1</accession>
<keyword evidence="1" id="KW-0732">Signal</keyword>
<organism evidence="2 3">
    <name type="scientific">Sphingomonas edaphi</name>
    <dbReference type="NCBI Taxonomy" id="2315689"/>
    <lineage>
        <taxon>Bacteria</taxon>
        <taxon>Pseudomonadati</taxon>
        <taxon>Pseudomonadota</taxon>
        <taxon>Alphaproteobacteria</taxon>
        <taxon>Sphingomonadales</taxon>
        <taxon>Sphingomonadaceae</taxon>
        <taxon>Sphingomonas</taxon>
    </lineage>
</organism>
<reference evidence="2 3" key="1">
    <citation type="submission" date="2018-09" db="EMBL/GenBank/DDBJ databases">
        <title>Sphingomonas sp. DAC4.</title>
        <authorList>
            <person name="Seo T."/>
        </authorList>
    </citation>
    <scope>NUCLEOTIDE SEQUENCE [LARGE SCALE GENOMIC DNA]</scope>
    <source>
        <strain evidence="2 3">DAC4</strain>
    </source>
</reference>
<proteinExistence type="predicted"/>
<feature type="signal peptide" evidence="1">
    <location>
        <begin position="1"/>
        <end position="35"/>
    </location>
</feature>
<dbReference type="CDD" id="cd05483">
    <property type="entry name" value="retropepsin_like_bacteria"/>
    <property type="match status" value="1"/>
</dbReference>
<dbReference type="SUPFAM" id="SSF50630">
    <property type="entry name" value="Acid proteases"/>
    <property type="match status" value="2"/>
</dbReference>
<name>A0A418PYH1_9SPHN</name>
<dbReference type="EMBL" id="QXTF01000004">
    <property type="protein sequence ID" value="RIX27126.1"/>
    <property type="molecule type" value="Genomic_DNA"/>
</dbReference>
<dbReference type="InterPro" id="IPR021109">
    <property type="entry name" value="Peptidase_aspartic_dom_sf"/>
</dbReference>
<dbReference type="Proteomes" id="UP000285023">
    <property type="component" value="Unassembled WGS sequence"/>
</dbReference>
<sequence>MVVEAPDHFQAKSRHALFKTIFATGALLVAAPLSAAPMEVLPSGHPIAEVALDGSKPLRFIIDTAASSTSILPCLRAAMPSSMFASGSQNLDGAAGKTQIETLTLKRLTVDGRTFDGLTAFALPPSPVDELGVDGVLGADVIARFAVEMDMPGRVWRMTDAPTEAMLKGMLPPVPITLDEALTPRLTVHLDGTEIPAILDTGAKGTIMNWAAARLLGLTPDSPGVIKASTVKGVTTHGTASVTNTFRELRIGQASRPQVTLRIADLPVFTALGFAEGQPALILGIDILADRRFVIDHPGKRLFLSKTTGGS</sequence>
<dbReference type="AlphaFoldDB" id="A0A418PYH1"/>
<evidence type="ECO:0000256" key="1">
    <source>
        <dbReference type="SAM" id="SignalP"/>
    </source>
</evidence>
<comment type="caution">
    <text evidence="2">The sequence shown here is derived from an EMBL/GenBank/DDBJ whole genome shotgun (WGS) entry which is preliminary data.</text>
</comment>
<keyword evidence="3" id="KW-1185">Reference proteome</keyword>
<gene>
    <name evidence="2" type="ORF">D3M59_11290</name>
</gene>
<feature type="chain" id="PRO_5019290091" description="Peptidase A2 domain-containing protein" evidence="1">
    <location>
        <begin position="36"/>
        <end position="311"/>
    </location>
</feature>
<evidence type="ECO:0000313" key="3">
    <source>
        <dbReference type="Proteomes" id="UP000285023"/>
    </source>
</evidence>
<dbReference type="Gene3D" id="2.40.70.10">
    <property type="entry name" value="Acid Proteases"/>
    <property type="match status" value="2"/>
</dbReference>
<dbReference type="InterPro" id="IPR034122">
    <property type="entry name" value="Retropepsin-like_bacterial"/>
</dbReference>
<dbReference type="Pfam" id="PF13650">
    <property type="entry name" value="Asp_protease_2"/>
    <property type="match status" value="2"/>
</dbReference>